<sequence>YQPVPALGLLTSLATLLVDLYCLLISSAYDDGIDSNKIVFISRPSHSTSSTYSIYHQGYRSAISLTMASHAPLGPAKVVLLAVHFATVADIDSLAYLISQHATILRPELTLRIILTYLPETLSPSTYVPLLQAIIANESLSQPTPDHQLDTSHVHNITDQQASRKVKKLHLILLRNDDVHFTHEADSLTCFLLLRAYRMDEEAGMLAQVPDLLSPFLHHSKELHTWAVSTVLPLIRRNHEYYPQRSARLSLLEFQNLPDRMAIDYLLAETGVVEEEYNLAGRDLSGMVGPWLHNDSRWKRDAFNEEVSSDSGIEPDLSCPGWEQAMEWLASKASTSWRVALNAIESWDGDIDLGGDTSSWLQENQQQYLDRSYTRAVLASAYLIPDAEPEALEAAFRMCNNIRSLLDEDAGTTLQSAVALLAPVPPFDMDASGGAKATTYLRNDLLQSTNPLTTPKEQSLDLLPTLIQSAYLLTCSGVPCSVRKAGDLAFIQDQQEQKSQLGRFIRNLPTRASDNDDFWVRARQEILWLHSWGNKPGPAQDGTFQGVLSNVTLEFVETELLKSMLSRSRYSLARSLYDQEGSDAPLSAQAVLNTIQNSALSAFDNASNPNRTRGGLKKCDEIIKAFPTIMNSTHPTRRRVEALLKATHALSDYRLVLKQGEPFSPVVLRVHSDPVSIIEKVLEQNPKAYTRLQEFIELGSNMVDADLPTQARPGNRQPTTTDVNSVRSMVEKRIVSICVGAALREDDFETAYSYVVSRLGVDETERRKQQTKICDEWSWKAALDAGKYVRTERSQKPTHLGTASGNPEIRHLEQRIECLATSLRIAPPSQLQEVLKTFRRCEEQLDAAIKEEAAREAAWDAAGDLSGLPGSFDAPNADKAYPPRNITASATARQAEEAPMSLFDLSRATARVASKNLTVLSSLQGSLQSSFTSDKTNPESEPSGSELNEQNRTRKRDQLREAATGTLVSGVGWLLGANPNRPASGQQ</sequence>
<keyword evidence="2" id="KW-0813">Transport</keyword>
<evidence type="ECO:0000256" key="2">
    <source>
        <dbReference type="ARBA" id="ARBA00022448"/>
    </source>
</evidence>
<organism evidence="7">
    <name type="scientific">Gibberella zeae</name>
    <name type="common">Wheat head blight fungus</name>
    <name type="synonym">Fusarium graminearum</name>
    <dbReference type="NCBI Taxonomy" id="5518"/>
    <lineage>
        <taxon>Eukaryota</taxon>
        <taxon>Fungi</taxon>
        <taxon>Dikarya</taxon>
        <taxon>Ascomycota</taxon>
        <taxon>Pezizomycotina</taxon>
        <taxon>Sordariomycetes</taxon>
        <taxon>Hypocreomycetidae</taxon>
        <taxon>Hypocreales</taxon>
        <taxon>Nectriaceae</taxon>
        <taxon>Fusarium</taxon>
    </lineage>
</organism>
<feature type="chain" id="PRO_5043568384" evidence="6">
    <location>
        <begin position="29"/>
        <end position="987"/>
    </location>
</feature>
<dbReference type="GO" id="GO:0015031">
    <property type="term" value="P:protein transport"/>
    <property type="evidence" value="ECO:0007669"/>
    <property type="project" value="UniProtKB-KW"/>
</dbReference>
<feature type="non-terminal residue" evidence="7">
    <location>
        <position position="1"/>
    </location>
</feature>
<dbReference type="AlphaFoldDB" id="A0A4U9EYG8"/>
<feature type="compositionally biased region" description="Polar residues" evidence="5">
    <location>
        <begin position="939"/>
        <end position="948"/>
    </location>
</feature>
<dbReference type="PANTHER" id="PTHR40787">
    <property type="entry name" value="SECRETED PROTEIN"/>
    <property type="match status" value="1"/>
</dbReference>
<proteinExistence type="predicted"/>
<dbReference type="EMBL" id="CAAKMV010000174">
    <property type="protein sequence ID" value="VIO63458.1"/>
    <property type="molecule type" value="Genomic_DNA"/>
</dbReference>
<keyword evidence="3" id="KW-0256">Endoplasmic reticulum</keyword>
<evidence type="ECO:0000256" key="6">
    <source>
        <dbReference type="SAM" id="SignalP"/>
    </source>
</evidence>
<keyword evidence="6" id="KW-0732">Signal</keyword>
<feature type="compositionally biased region" description="Basic and acidic residues" evidence="5">
    <location>
        <begin position="949"/>
        <end position="960"/>
    </location>
</feature>
<dbReference type="Pfam" id="PF08314">
    <property type="entry name" value="Sec39"/>
    <property type="match status" value="1"/>
</dbReference>
<accession>A0A4U9EYG8</accession>
<feature type="region of interest" description="Disordered" evidence="5">
    <location>
        <begin position="926"/>
        <end position="963"/>
    </location>
</feature>
<name>A0A4U9EYG8_GIBZA</name>
<evidence type="ECO:0000256" key="1">
    <source>
        <dbReference type="ARBA" id="ARBA00004240"/>
    </source>
</evidence>
<reference evidence="7" key="1">
    <citation type="submission" date="2019-04" db="EMBL/GenBank/DDBJ databases">
        <authorList>
            <person name="Melise S."/>
            <person name="Noan J."/>
            <person name="Okalmin O."/>
        </authorList>
    </citation>
    <scope>NUCLEOTIDE SEQUENCE</scope>
    <source>
        <strain evidence="7">FN9</strain>
    </source>
</reference>
<evidence type="ECO:0000256" key="3">
    <source>
        <dbReference type="ARBA" id="ARBA00022824"/>
    </source>
</evidence>
<gene>
    <name evidence="7" type="ORF">FUG_LOCUS511974</name>
</gene>
<dbReference type="GO" id="GO:0006890">
    <property type="term" value="P:retrograde vesicle-mediated transport, Golgi to endoplasmic reticulum"/>
    <property type="evidence" value="ECO:0007669"/>
    <property type="project" value="InterPro"/>
</dbReference>
<protein>
    <submittedName>
        <fullName evidence="7">Uncharacterized protein</fullName>
    </submittedName>
</protein>
<evidence type="ECO:0000256" key="5">
    <source>
        <dbReference type="SAM" id="MobiDB-lite"/>
    </source>
</evidence>
<dbReference type="PANTHER" id="PTHR40787:SF3">
    <property type="entry name" value="PROTEIN TRANSPORT PROTEIN SEC39"/>
    <property type="match status" value="1"/>
</dbReference>
<feature type="signal peptide" evidence="6">
    <location>
        <begin position="1"/>
        <end position="28"/>
    </location>
</feature>
<evidence type="ECO:0000256" key="4">
    <source>
        <dbReference type="ARBA" id="ARBA00022927"/>
    </source>
</evidence>
<keyword evidence="4" id="KW-0653">Protein transport</keyword>
<comment type="subcellular location">
    <subcellularLocation>
        <location evidence="1">Endoplasmic reticulum</location>
    </subcellularLocation>
</comment>
<dbReference type="InterPro" id="IPR013244">
    <property type="entry name" value="Sec39_domain"/>
</dbReference>
<evidence type="ECO:0000313" key="7">
    <source>
        <dbReference type="EMBL" id="VIO63458.1"/>
    </source>
</evidence>
<dbReference type="GO" id="GO:0005783">
    <property type="term" value="C:endoplasmic reticulum"/>
    <property type="evidence" value="ECO:0007669"/>
    <property type="project" value="UniProtKB-SubCell"/>
</dbReference>